<accession>A0ABP8DK30</accession>
<dbReference type="Proteomes" id="UP001500620">
    <property type="component" value="Unassembled WGS sequence"/>
</dbReference>
<proteinExistence type="predicted"/>
<sequence>MPPPFVTNAFGRAPRCGGGRGLAVFVTNAFGRRGCGSLACAGRGQKVTIVLTALFVANAFVGASCSGMRSVIKDSSQA</sequence>
<keyword evidence="2" id="KW-1185">Reference proteome</keyword>
<organism evidence="1 2">
    <name type="scientific">Dactylosporangium darangshiense</name>
    <dbReference type="NCBI Taxonomy" id="579108"/>
    <lineage>
        <taxon>Bacteria</taxon>
        <taxon>Bacillati</taxon>
        <taxon>Actinomycetota</taxon>
        <taxon>Actinomycetes</taxon>
        <taxon>Micromonosporales</taxon>
        <taxon>Micromonosporaceae</taxon>
        <taxon>Dactylosporangium</taxon>
    </lineage>
</organism>
<protein>
    <submittedName>
        <fullName evidence="1">Uncharacterized protein</fullName>
    </submittedName>
</protein>
<comment type="caution">
    <text evidence="1">The sequence shown here is derived from an EMBL/GenBank/DDBJ whole genome shotgun (WGS) entry which is preliminary data.</text>
</comment>
<reference evidence="2" key="1">
    <citation type="journal article" date="2019" name="Int. J. Syst. Evol. Microbiol.">
        <title>The Global Catalogue of Microorganisms (GCM) 10K type strain sequencing project: providing services to taxonomists for standard genome sequencing and annotation.</title>
        <authorList>
            <consortium name="The Broad Institute Genomics Platform"/>
            <consortium name="The Broad Institute Genome Sequencing Center for Infectious Disease"/>
            <person name="Wu L."/>
            <person name="Ma J."/>
        </authorList>
    </citation>
    <scope>NUCLEOTIDE SEQUENCE [LARGE SCALE GENOMIC DNA]</scope>
    <source>
        <strain evidence="2">JCM 17441</strain>
    </source>
</reference>
<name>A0ABP8DK30_9ACTN</name>
<gene>
    <name evidence="1" type="ORF">GCM10022255_075690</name>
</gene>
<dbReference type="EMBL" id="BAABAT010000028">
    <property type="protein sequence ID" value="GAA4257730.1"/>
    <property type="molecule type" value="Genomic_DNA"/>
</dbReference>
<evidence type="ECO:0000313" key="1">
    <source>
        <dbReference type="EMBL" id="GAA4257730.1"/>
    </source>
</evidence>
<evidence type="ECO:0000313" key="2">
    <source>
        <dbReference type="Proteomes" id="UP001500620"/>
    </source>
</evidence>